<dbReference type="KEGG" id="ehx:EMIHUDRAFT_259900"/>
<dbReference type="Proteomes" id="UP000013827">
    <property type="component" value="Unassembled WGS sequence"/>
</dbReference>
<dbReference type="RefSeq" id="XP_005793528.1">
    <property type="nucleotide sequence ID" value="XM_005793471.1"/>
</dbReference>
<dbReference type="InterPro" id="IPR007991">
    <property type="entry name" value="RNA_pol_I_trans_ini_fac_RRN3"/>
</dbReference>
<organism evidence="1 2">
    <name type="scientific">Emiliania huxleyi (strain CCMP1516)</name>
    <dbReference type="NCBI Taxonomy" id="280463"/>
    <lineage>
        <taxon>Eukaryota</taxon>
        <taxon>Haptista</taxon>
        <taxon>Haptophyta</taxon>
        <taxon>Prymnesiophyceae</taxon>
        <taxon>Isochrysidales</taxon>
        <taxon>Noelaerhabdaceae</taxon>
        <taxon>Emiliania</taxon>
    </lineage>
</organism>
<dbReference type="GeneID" id="17286370"/>
<protein>
    <submittedName>
        <fullName evidence="1">Uncharacterized protein</fullName>
    </submittedName>
</protein>
<dbReference type="PaxDb" id="2903-EOD41099"/>
<dbReference type="Pfam" id="PF05327">
    <property type="entry name" value="RRN3"/>
    <property type="match status" value="1"/>
</dbReference>
<dbReference type="AlphaFoldDB" id="A0A0D3KZB4"/>
<proteinExistence type="predicted"/>
<sequence length="167" mass="18478">EAVLIEFERLGLVPACTAIVAANEGTAVGSRDCRGGQNRLDDFFPFDPLLLKVSSGYVQPLYQVWTPSPARCHAERESEKSALSESLASDASEVVGRSLQGMSLTPAGHTPIDDMEALMQRRFAEQGQLLLHLERVEHGRQRKNREKQCAIFTVQALGLISQKLPYR</sequence>
<reference evidence="2" key="1">
    <citation type="journal article" date="2013" name="Nature">
        <title>Pan genome of the phytoplankton Emiliania underpins its global distribution.</title>
        <authorList>
            <person name="Read B.A."/>
            <person name="Kegel J."/>
            <person name="Klute M.J."/>
            <person name="Kuo A."/>
            <person name="Lefebvre S.C."/>
            <person name="Maumus F."/>
            <person name="Mayer C."/>
            <person name="Miller J."/>
            <person name="Monier A."/>
            <person name="Salamov A."/>
            <person name="Young J."/>
            <person name="Aguilar M."/>
            <person name="Claverie J.M."/>
            <person name="Frickenhaus S."/>
            <person name="Gonzalez K."/>
            <person name="Herman E.K."/>
            <person name="Lin Y.C."/>
            <person name="Napier J."/>
            <person name="Ogata H."/>
            <person name="Sarno A.F."/>
            <person name="Shmutz J."/>
            <person name="Schroeder D."/>
            <person name="de Vargas C."/>
            <person name="Verret F."/>
            <person name="von Dassow P."/>
            <person name="Valentin K."/>
            <person name="Van de Peer Y."/>
            <person name="Wheeler G."/>
            <person name="Dacks J.B."/>
            <person name="Delwiche C.F."/>
            <person name="Dyhrman S.T."/>
            <person name="Glockner G."/>
            <person name="John U."/>
            <person name="Richards T."/>
            <person name="Worden A.Z."/>
            <person name="Zhang X."/>
            <person name="Grigoriev I.V."/>
            <person name="Allen A.E."/>
            <person name="Bidle K."/>
            <person name="Borodovsky M."/>
            <person name="Bowler C."/>
            <person name="Brownlee C."/>
            <person name="Cock J.M."/>
            <person name="Elias M."/>
            <person name="Gladyshev V.N."/>
            <person name="Groth M."/>
            <person name="Guda C."/>
            <person name="Hadaegh A."/>
            <person name="Iglesias-Rodriguez M.D."/>
            <person name="Jenkins J."/>
            <person name="Jones B.M."/>
            <person name="Lawson T."/>
            <person name="Leese F."/>
            <person name="Lindquist E."/>
            <person name="Lobanov A."/>
            <person name="Lomsadze A."/>
            <person name="Malik S.B."/>
            <person name="Marsh M.E."/>
            <person name="Mackinder L."/>
            <person name="Mock T."/>
            <person name="Mueller-Roeber B."/>
            <person name="Pagarete A."/>
            <person name="Parker M."/>
            <person name="Probert I."/>
            <person name="Quesneville H."/>
            <person name="Raines C."/>
            <person name="Rensing S.A."/>
            <person name="Riano-Pachon D.M."/>
            <person name="Richier S."/>
            <person name="Rokitta S."/>
            <person name="Shiraiwa Y."/>
            <person name="Soanes D.M."/>
            <person name="van der Giezen M."/>
            <person name="Wahlund T.M."/>
            <person name="Williams B."/>
            <person name="Wilson W."/>
            <person name="Wolfe G."/>
            <person name="Wurch L.L."/>
        </authorList>
    </citation>
    <scope>NUCLEOTIDE SEQUENCE</scope>
</reference>
<dbReference type="GO" id="GO:0001181">
    <property type="term" value="F:RNA polymerase I general transcription initiation factor activity"/>
    <property type="evidence" value="ECO:0007669"/>
    <property type="project" value="InterPro"/>
</dbReference>
<evidence type="ECO:0000313" key="2">
    <source>
        <dbReference type="Proteomes" id="UP000013827"/>
    </source>
</evidence>
<dbReference type="EnsemblProtists" id="EOD41099">
    <property type="protein sequence ID" value="EOD41099"/>
    <property type="gene ID" value="EMIHUDRAFT_259900"/>
</dbReference>
<evidence type="ECO:0000313" key="1">
    <source>
        <dbReference type="EnsemblProtists" id="EOD41099"/>
    </source>
</evidence>
<accession>A0A0D3KZB4</accession>
<dbReference type="PANTHER" id="PTHR12790">
    <property type="entry name" value="TRANSCRIPTION INITIATION FACTOR IA RRN3"/>
    <property type="match status" value="1"/>
</dbReference>
<keyword evidence="2" id="KW-1185">Reference proteome</keyword>
<reference evidence="1" key="2">
    <citation type="submission" date="2024-10" db="UniProtKB">
        <authorList>
            <consortium name="EnsemblProtists"/>
        </authorList>
    </citation>
    <scope>IDENTIFICATION</scope>
</reference>
<dbReference type="GO" id="GO:0006361">
    <property type="term" value="P:transcription initiation at RNA polymerase I promoter"/>
    <property type="evidence" value="ECO:0007669"/>
    <property type="project" value="InterPro"/>
</dbReference>
<dbReference type="HOGENOM" id="CLU_1598859_0_0_1"/>
<name>A0A0D3KZB4_EMIH1</name>